<dbReference type="GO" id="GO:0071111">
    <property type="term" value="F:cyclic-guanylate-specific phosphodiesterase activity"/>
    <property type="evidence" value="ECO:0007669"/>
    <property type="project" value="InterPro"/>
</dbReference>
<gene>
    <name evidence="4" type="ORF">GIS00_21180</name>
</gene>
<organism evidence="4 5">
    <name type="scientific">Nakamurella alba</name>
    <dbReference type="NCBI Taxonomy" id="2665158"/>
    <lineage>
        <taxon>Bacteria</taxon>
        <taxon>Bacillati</taxon>
        <taxon>Actinomycetota</taxon>
        <taxon>Actinomycetes</taxon>
        <taxon>Nakamurellales</taxon>
        <taxon>Nakamurellaceae</taxon>
        <taxon>Nakamurella</taxon>
    </lineage>
</organism>
<feature type="domain" description="EAL" evidence="2">
    <location>
        <begin position="3"/>
        <end position="245"/>
    </location>
</feature>
<dbReference type="PANTHER" id="PTHR33121:SF76">
    <property type="entry name" value="SIGNALING PROTEIN"/>
    <property type="match status" value="1"/>
</dbReference>
<dbReference type="InterPro" id="IPR001633">
    <property type="entry name" value="EAL_dom"/>
</dbReference>
<dbReference type="InterPro" id="IPR046342">
    <property type="entry name" value="CBS_dom_sf"/>
</dbReference>
<keyword evidence="1" id="KW-0129">CBS domain</keyword>
<dbReference type="Gene3D" id="3.20.20.450">
    <property type="entry name" value="EAL domain"/>
    <property type="match status" value="1"/>
</dbReference>
<dbReference type="InterPro" id="IPR035919">
    <property type="entry name" value="EAL_sf"/>
</dbReference>
<dbReference type="AlphaFoldDB" id="A0A7K1FTF5"/>
<dbReference type="SUPFAM" id="SSF141868">
    <property type="entry name" value="EAL domain-like"/>
    <property type="match status" value="1"/>
</dbReference>
<evidence type="ECO:0000313" key="5">
    <source>
        <dbReference type="Proteomes" id="UP000460221"/>
    </source>
</evidence>
<evidence type="ECO:0000256" key="1">
    <source>
        <dbReference type="PROSITE-ProRule" id="PRU00703"/>
    </source>
</evidence>
<accession>A0A7K1FTF5</accession>
<dbReference type="InterPro" id="IPR000644">
    <property type="entry name" value="CBS_dom"/>
</dbReference>
<dbReference type="PANTHER" id="PTHR33121">
    <property type="entry name" value="CYCLIC DI-GMP PHOSPHODIESTERASE PDEF"/>
    <property type="match status" value="1"/>
</dbReference>
<proteinExistence type="predicted"/>
<protein>
    <submittedName>
        <fullName evidence="4">EAL domain-containing protein</fullName>
    </submittedName>
</protein>
<evidence type="ECO:0000259" key="3">
    <source>
        <dbReference type="PROSITE" id="PS51371"/>
    </source>
</evidence>
<evidence type="ECO:0000313" key="4">
    <source>
        <dbReference type="EMBL" id="MTD16453.1"/>
    </source>
</evidence>
<reference evidence="4 5" key="1">
    <citation type="submission" date="2019-11" db="EMBL/GenBank/DDBJ databases">
        <authorList>
            <person name="Jiang L.-Q."/>
        </authorList>
    </citation>
    <scope>NUCLEOTIDE SEQUENCE [LARGE SCALE GENOMIC DNA]</scope>
    <source>
        <strain evidence="4 5">YIM 132087</strain>
    </source>
</reference>
<dbReference type="PROSITE" id="PS50883">
    <property type="entry name" value="EAL"/>
    <property type="match status" value="1"/>
</dbReference>
<comment type="caution">
    <text evidence="4">The sequence shown here is derived from an EMBL/GenBank/DDBJ whole genome shotgun (WGS) entry which is preliminary data.</text>
</comment>
<dbReference type="EMBL" id="WLYK01000009">
    <property type="protein sequence ID" value="MTD16453.1"/>
    <property type="molecule type" value="Genomic_DNA"/>
</dbReference>
<dbReference type="InterPro" id="IPR050706">
    <property type="entry name" value="Cyclic-di-GMP_PDE-like"/>
</dbReference>
<evidence type="ECO:0000259" key="2">
    <source>
        <dbReference type="PROSITE" id="PS50883"/>
    </source>
</evidence>
<dbReference type="Proteomes" id="UP000460221">
    <property type="component" value="Unassembled WGS sequence"/>
</dbReference>
<name>A0A7K1FTF5_9ACTN</name>
<feature type="domain" description="CBS" evidence="3">
    <location>
        <begin position="308"/>
        <end position="369"/>
    </location>
</feature>
<sequence>MSSPDWSTLLDEACRGRGLRSVYQPIVDVARGRVTGYESLTRFDAAPADPAAWFAAARRLGREAELEAATLRSALAGRRDLPGNCFLSLNVAPTALSRTEVQEVWAEQGDLRGVVVELTEQTQIDSYARLEPELASLRARGALIAIDDAGAGYAGLNHLVMLRPEIIKLDRGLVADLDLDETKRALVEMIGTFASRMDAWLLAEGIERAGELDALIQLGVPLAQGYYLARPAGPWADLEPSAVGQLVSRGRRDHGPTIGPLLQHAPAVYSVAAARAEFDRHGVEVVVLLDDMHRPAGMLTPDTAVVGMVSPAMRMGVDTPIATAALRMLGRDRSQRFQPAPCTDESGRYLGVVHMERLVHALALAGTPIEEPAARIENRSEETPFAV</sequence>
<dbReference type="PROSITE" id="PS51371">
    <property type="entry name" value="CBS"/>
    <property type="match status" value="1"/>
</dbReference>
<dbReference type="Pfam" id="PF00563">
    <property type="entry name" value="EAL"/>
    <property type="match status" value="1"/>
</dbReference>
<dbReference type="CDD" id="cd01948">
    <property type="entry name" value="EAL"/>
    <property type="match status" value="1"/>
</dbReference>
<dbReference type="SUPFAM" id="SSF54631">
    <property type="entry name" value="CBS-domain pair"/>
    <property type="match status" value="1"/>
</dbReference>
<dbReference type="RefSeq" id="WP_154770430.1">
    <property type="nucleotide sequence ID" value="NZ_WLYK01000009.1"/>
</dbReference>
<dbReference type="SMART" id="SM00052">
    <property type="entry name" value="EAL"/>
    <property type="match status" value="1"/>
</dbReference>
<keyword evidence="5" id="KW-1185">Reference proteome</keyword>